<dbReference type="Gene3D" id="1.10.150.240">
    <property type="entry name" value="Putative phosphatase, domain 2"/>
    <property type="match status" value="1"/>
</dbReference>
<dbReference type="GO" id="GO:0006281">
    <property type="term" value="P:DNA repair"/>
    <property type="evidence" value="ECO:0007669"/>
    <property type="project" value="TreeGrafter"/>
</dbReference>
<proteinExistence type="predicted"/>
<reference evidence="1" key="1">
    <citation type="submission" date="2023-02" db="EMBL/GenBank/DDBJ databases">
        <title>Kitasatospora phosalacinea NBRC 14362.</title>
        <authorList>
            <person name="Ichikawa N."/>
            <person name="Sato H."/>
            <person name="Tonouchi N."/>
        </authorList>
    </citation>
    <scope>NUCLEOTIDE SEQUENCE</scope>
    <source>
        <strain evidence="1">NBRC 14362</strain>
    </source>
</reference>
<dbReference type="Gene3D" id="3.40.50.1000">
    <property type="entry name" value="HAD superfamily/HAD-like"/>
    <property type="match status" value="1"/>
</dbReference>
<dbReference type="Pfam" id="PF12710">
    <property type="entry name" value="HAD"/>
    <property type="match status" value="1"/>
</dbReference>
<evidence type="ECO:0000313" key="1">
    <source>
        <dbReference type="EMBL" id="GLW55258.1"/>
    </source>
</evidence>
<dbReference type="PANTHER" id="PTHR43434">
    <property type="entry name" value="PHOSPHOGLYCOLATE PHOSPHATASE"/>
    <property type="match status" value="1"/>
</dbReference>
<dbReference type="InterPro" id="IPR036412">
    <property type="entry name" value="HAD-like_sf"/>
</dbReference>
<dbReference type="InterPro" id="IPR050155">
    <property type="entry name" value="HAD-like_hydrolase_sf"/>
</dbReference>
<dbReference type="InterPro" id="IPR023214">
    <property type="entry name" value="HAD_sf"/>
</dbReference>
<keyword evidence="1" id="KW-0378">Hydrolase</keyword>
<dbReference type="GO" id="GO:0005829">
    <property type="term" value="C:cytosol"/>
    <property type="evidence" value="ECO:0007669"/>
    <property type="project" value="TreeGrafter"/>
</dbReference>
<sequence length="205" mass="21468">MALTVGFDLDMTLLDTRPGIKATYDVLAAETGTAIDSDLVVSRLGPPLVQELANWYPPERLEAVTDRYRELYVEHAIGPTLELPGALAAVAAVRAAGGRVLVITGKWEPNARRHLDGFGLQVDALVGDLWAETKGEALRAHGADVYVGDHLGDIRGARAADAVAVGVATGPYSAAELAAAGADAVLRDLTEFPAWLAGHLAGRPA</sequence>
<dbReference type="OrthoDB" id="9793014at2"/>
<dbReference type="Proteomes" id="UP001165143">
    <property type="component" value="Unassembled WGS sequence"/>
</dbReference>
<dbReference type="RefSeq" id="WP_033250543.1">
    <property type="nucleotide sequence ID" value="NZ_BSRX01000017.1"/>
</dbReference>
<dbReference type="SUPFAM" id="SSF56784">
    <property type="entry name" value="HAD-like"/>
    <property type="match status" value="1"/>
</dbReference>
<gene>
    <name evidence="1" type="ORF">Kpho01_32690</name>
</gene>
<comment type="caution">
    <text evidence="1">The sequence shown here is derived from an EMBL/GenBank/DDBJ whole genome shotgun (WGS) entry which is preliminary data.</text>
</comment>
<accession>A0A9W6UPE6</accession>
<dbReference type="PANTHER" id="PTHR43434:SF1">
    <property type="entry name" value="PHOSPHOGLYCOLATE PHOSPHATASE"/>
    <property type="match status" value="1"/>
</dbReference>
<evidence type="ECO:0000313" key="2">
    <source>
        <dbReference type="Proteomes" id="UP001165143"/>
    </source>
</evidence>
<dbReference type="AlphaFoldDB" id="A0A9W6UPE6"/>
<organism evidence="1 2">
    <name type="scientific">Kitasatospora phosalacinea</name>
    <dbReference type="NCBI Taxonomy" id="2065"/>
    <lineage>
        <taxon>Bacteria</taxon>
        <taxon>Bacillati</taxon>
        <taxon>Actinomycetota</taxon>
        <taxon>Actinomycetes</taxon>
        <taxon>Kitasatosporales</taxon>
        <taxon>Streptomycetaceae</taxon>
        <taxon>Kitasatospora</taxon>
    </lineage>
</organism>
<dbReference type="InterPro" id="IPR023198">
    <property type="entry name" value="PGP-like_dom2"/>
</dbReference>
<protein>
    <submittedName>
        <fullName evidence="1">Hydrolase</fullName>
    </submittedName>
</protein>
<name>A0A9W6UPE6_9ACTN</name>
<dbReference type="EMBL" id="BSRX01000017">
    <property type="protein sequence ID" value="GLW55258.1"/>
    <property type="molecule type" value="Genomic_DNA"/>
</dbReference>
<dbReference type="GO" id="GO:0008967">
    <property type="term" value="F:phosphoglycolate phosphatase activity"/>
    <property type="evidence" value="ECO:0007669"/>
    <property type="project" value="TreeGrafter"/>
</dbReference>